<dbReference type="InterPro" id="IPR021443">
    <property type="entry name" value="DUF3093"/>
</dbReference>
<dbReference type="RefSeq" id="WP_344136004.1">
    <property type="nucleotide sequence ID" value="NZ_BAAALT010000172.1"/>
</dbReference>
<feature type="transmembrane region" description="Helical" evidence="1">
    <location>
        <begin position="42"/>
        <end position="63"/>
    </location>
</feature>
<keyword evidence="1" id="KW-0472">Membrane</keyword>
<organism evidence="2 3">
    <name type="scientific">Luedemannella flava</name>
    <dbReference type="NCBI Taxonomy" id="349316"/>
    <lineage>
        <taxon>Bacteria</taxon>
        <taxon>Bacillati</taxon>
        <taxon>Actinomycetota</taxon>
        <taxon>Actinomycetes</taxon>
        <taxon>Micromonosporales</taxon>
        <taxon>Micromonosporaceae</taxon>
        <taxon>Luedemannella</taxon>
    </lineage>
</organism>
<dbReference type="Pfam" id="PF11292">
    <property type="entry name" value="DUF3093"/>
    <property type="match status" value="1"/>
</dbReference>
<reference evidence="2 3" key="1">
    <citation type="journal article" date="2019" name="Int. J. Syst. Evol. Microbiol.">
        <title>The Global Catalogue of Microorganisms (GCM) 10K type strain sequencing project: providing services to taxonomists for standard genome sequencing and annotation.</title>
        <authorList>
            <consortium name="The Broad Institute Genomics Platform"/>
            <consortium name="The Broad Institute Genome Sequencing Center for Infectious Disease"/>
            <person name="Wu L."/>
            <person name="Ma J."/>
        </authorList>
    </citation>
    <scope>NUCLEOTIDE SEQUENCE [LARGE SCALE GENOMIC DNA]</scope>
    <source>
        <strain evidence="2 3">JCM 13250</strain>
    </source>
</reference>
<keyword evidence="1" id="KW-0812">Transmembrane</keyword>
<evidence type="ECO:0000256" key="1">
    <source>
        <dbReference type="SAM" id="Phobius"/>
    </source>
</evidence>
<keyword evidence="1" id="KW-1133">Transmembrane helix</keyword>
<dbReference type="Proteomes" id="UP001500218">
    <property type="component" value="Unassembled WGS sequence"/>
</dbReference>
<evidence type="ECO:0000313" key="3">
    <source>
        <dbReference type="Proteomes" id="UP001500218"/>
    </source>
</evidence>
<sequence>MADPTLHRERLVVPWWAWPVGALLGAGLGAELTLGAPGIRDGAIIVGAVLLLGAMAWLSRIGVRVDAERLRVDDANLPREFIAGAYAVDAQERRELLGVDADPLAFVIIRPWVRGTVRVDLNDPADPTPYWLISSRRPDRLVAALTAGR</sequence>
<accession>A0ABN2MCE0</accession>
<gene>
    <name evidence="2" type="ORF">GCM10009682_45790</name>
</gene>
<proteinExistence type="predicted"/>
<protein>
    <submittedName>
        <fullName evidence="2">DUF3093 domain-containing protein</fullName>
    </submittedName>
</protein>
<name>A0ABN2MCE0_9ACTN</name>
<dbReference type="EMBL" id="BAAALT010000172">
    <property type="protein sequence ID" value="GAA1820298.1"/>
    <property type="molecule type" value="Genomic_DNA"/>
</dbReference>
<comment type="caution">
    <text evidence="2">The sequence shown here is derived from an EMBL/GenBank/DDBJ whole genome shotgun (WGS) entry which is preliminary data.</text>
</comment>
<keyword evidence="3" id="KW-1185">Reference proteome</keyword>
<evidence type="ECO:0000313" key="2">
    <source>
        <dbReference type="EMBL" id="GAA1820298.1"/>
    </source>
</evidence>
<feature type="transmembrane region" description="Helical" evidence="1">
    <location>
        <begin position="12"/>
        <end position="30"/>
    </location>
</feature>